<dbReference type="FunFam" id="1.10.10.10:FF:000001">
    <property type="entry name" value="LysR family transcriptional regulator"/>
    <property type="match status" value="1"/>
</dbReference>
<accession>A0A084EHN4</accession>
<dbReference type="Gene3D" id="1.10.10.10">
    <property type="entry name" value="Winged helix-like DNA-binding domain superfamily/Winged helix DNA-binding domain"/>
    <property type="match status" value="1"/>
</dbReference>
<evidence type="ECO:0000259" key="5">
    <source>
        <dbReference type="PROSITE" id="PS50931"/>
    </source>
</evidence>
<name>A0A084EHN4_SPHYA</name>
<dbReference type="PANTHER" id="PTHR30537:SF31">
    <property type="entry name" value="TRANSCRIPTIONAL REGULATOR, LYSR FAMILY"/>
    <property type="match status" value="1"/>
</dbReference>
<dbReference type="PATRIC" id="fig|13690.10.peg.3561"/>
<evidence type="ECO:0000256" key="3">
    <source>
        <dbReference type="ARBA" id="ARBA00023125"/>
    </source>
</evidence>
<organism evidence="6 7">
    <name type="scientific">Sphingobium yanoikuyae</name>
    <name type="common">Sphingomonas yanoikuyae</name>
    <dbReference type="NCBI Taxonomy" id="13690"/>
    <lineage>
        <taxon>Bacteria</taxon>
        <taxon>Pseudomonadati</taxon>
        <taxon>Pseudomonadota</taxon>
        <taxon>Alphaproteobacteria</taxon>
        <taxon>Sphingomonadales</taxon>
        <taxon>Sphingomonadaceae</taxon>
        <taxon>Sphingobium</taxon>
    </lineage>
</organism>
<evidence type="ECO:0000313" key="6">
    <source>
        <dbReference type="EMBL" id="KEZ17476.1"/>
    </source>
</evidence>
<dbReference type="Pfam" id="PF03466">
    <property type="entry name" value="LysR_substrate"/>
    <property type="match status" value="1"/>
</dbReference>
<dbReference type="GO" id="GO:0006351">
    <property type="term" value="P:DNA-templated transcription"/>
    <property type="evidence" value="ECO:0007669"/>
    <property type="project" value="TreeGrafter"/>
</dbReference>
<dbReference type="PROSITE" id="PS50931">
    <property type="entry name" value="HTH_LYSR"/>
    <property type="match status" value="1"/>
</dbReference>
<dbReference type="InterPro" id="IPR000847">
    <property type="entry name" value="LysR_HTH_N"/>
</dbReference>
<keyword evidence="3" id="KW-0238">DNA-binding</keyword>
<dbReference type="RefSeq" id="WP_037521184.1">
    <property type="nucleotide sequence ID" value="NZ_CALUBW010000445.1"/>
</dbReference>
<dbReference type="EMBL" id="JGVR01000022">
    <property type="protein sequence ID" value="KEZ17476.1"/>
    <property type="molecule type" value="Genomic_DNA"/>
</dbReference>
<dbReference type="STRING" id="13690.AX777_19075"/>
<gene>
    <name evidence="6" type="ORF">CP98_03478</name>
</gene>
<feature type="domain" description="HTH lysR-type" evidence="5">
    <location>
        <begin position="1"/>
        <end position="58"/>
    </location>
</feature>
<dbReference type="GO" id="GO:0043565">
    <property type="term" value="F:sequence-specific DNA binding"/>
    <property type="evidence" value="ECO:0007669"/>
    <property type="project" value="TreeGrafter"/>
</dbReference>
<dbReference type="AlphaFoldDB" id="A0A084EHN4"/>
<dbReference type="InterPro" id="IPR036388">
    <property type="entry name" value="WH-like_DNA-bd_sf"/>
</dbReference>
<keyword evidence="4" id="KW-0804">Transcription</keyword>
<evidence type="ECO:0000256" key="4">
    <source>
        <dbReference type="ARBA" id="ARBA00023163"/>
    </source>
</evidence>
<reference evidence="6 7" key="1">
    <citation type="submission" date="2014-03" db="EMBL/GenBank/DDBJ databases">
        <title>Genome sequence of Sphingobium yanoikuyae B1.</title>
        <authorList>
            <person name="Gan H.M."/>
            <person name="Gan H.Y."/>
            <person name="Savka M.A."/>
        </authorList>
    </citation>
    <scope>NUCLEOTIDE SEQUENCE [LARGE SCALE GENOMIC DNA]</scope>
    <source>
        <strain evidence="6 7">B1</strain>
    </source>
</reference>
<dbReference type="Pfam" id="PF00126">
    <property type="entry name" value="HTH_1"/>
    <property type="match status" value="1"/>
</dbReference>
<dbReference type="SUPFAM" id="SSF53850">
    <property type="entry name" value="Periplasmic binding protein-like II"/>
    <property type="match status" value="1"/>
</dbReference>
<dbReference type="InterPro" id="IPR058163">
    <property type="entry name" value="LysR-type_TF_proteobact-type"/>
</dbReference>
<dbReference type="InterPro" id="IPR005119">
    <property type="entry name" value="LysR_subst-bd"/>
</dbReference>
<dbReference type="InterPro" id="IPR036390">
    <property type="entry name" value="WH_DNA-bd_sf"/>
</dbReference>
<evidence type="ECO:0000256" key="2">
    <source>
        <dbReference type="ARBA" id="ARBA00023015"/>
    </source>
</evidence>
<comment type="caution">
    <text evidence="6">The sequence shown here is derived from an EMBL/GenBank/DDBJ whole genome shotgun (WGS) entry which is preliminary data.</text>
</comment>
<dbReference type="GO" id="GO:0003700">
    <property type="term" value="F:DNA-binding transcription factor activity"/>
    <property type="evidence" value="ECO:0007669"/>
    <property type="project" value="InterPro"/>
</dbReference>
<dbReference type="PANTHER" id="PTHR30537">
    <property type="entry name" value="HTH-TYPE TRANSCRIPTIONAL REGULATOR"/>
    <property type="match status" value="1"/>
</dbReference>
<protein>
    <submittedName>
        <fullName evidence="6">Transcriptional regulator</fullName>
    </submittedName>
</protein>
<dbReference type="SUPFAM" id="SSF46785">
    <property type="entry name" value="Winged helix' DNA-binding domain"/>
    <property type="match status" value="1"/>
</dbReference>
<keyword evidence="2" id="KW-0805">Transcription regulation</keyword>
<comment type="similarity">
    <text evidence="1">Belongs to the LysR transcriptional regulatory family.</text>
</comment>
<sequence length="302" mass="33183">MDLDDLRSFAQVVRHGGFSAAERATGERKAKLSRRVARLEQVLGVRLIERSTRNLRVTDVGREIYRQCEMIAEGIDATQAIAARARSQISGNLRIACPPGLARYLRTDVFARFLLLYPDVHLEMHISSQRIDLIQERFDAAFRVDIDTVHDQALTMHQLGRLDRILVAAPAVAAQVAATTIASLADLPTLSVGEHVEHDEWLLMNGQGRQHVVAHHPRFCSNDSATVRDAAVAGLGVALLSSAACSVELQQGRLVHVLPDWRTSEGIVHVLFTARTGMSPTLRAFIDYVAESFPSLTSGPLA</sequence>
<proteinExistence type="inferred from homology"/>
<evidence type="ECO:0000313" key="7">
    <source>
        <dbReference type="Proteomes" id="UP000028534"/>
    </source>
</evidence>
<dbReference type="eggNOG" id="COG0583">
    <property type="taxonomic scope" value="Bacteria"/>
</dbReference>
<dbReference type="Proteomes" id="UP000028534">
    <property type="component" value="Unassembled WGS sequence"/>
</dbReference>
<evidence type="ECO:0000256" key="1">
    <source>
        <dbReference type="ARBA" id="ARBA00009437"/>
    </source>
</evidence>
<dbReference type="Gene3D" id="3.40.190.290">
    <property type="match status" value="1"/>
</dbReference>